<evidence type="ECO:0000256" key="9">
    <source>
        <dbReference type="RuleBase" id="RU000320"/>
    </source>
</evidence>
<dbReference type="GO" id="GO:0003954">
    <property type="term" value="F:NADH dehydrogenase activity"/>
    <property type="evidence" value="ECO:0007669"/>
    <property type="project" value="TreeGrafter"/>
</dbReference>
<dbReference type="PANTHER" id="PTHR43507:SF1">
    <property type="entry name" value="NADH-UBIQUINONE OXIDOREDUCTASE CHAIN 4"/>
    <property type="match status" value="1"/>
</dbReference>
<accession>A0A2U8BRV2</accession>
<dbReference type="EMBL" id="CP025989">
    <property type="protein sequence ID" value="AWD33071.1"/>
    <property type="molecule type" value="Genomic_DNA"/>
</dbReference>
<evidence type="ECO:0000313" key="12">
    <source>
        <dbReference type="EMBL" id="AWD33071.1"/>
    </source>
</evidence>
<dbReference type="GO" id="GO:0008137">
    <property type="term" value="F:NADH dehydrogenase (ubiquinone) activity"/>
    <property type="evidence" value="ECO:0007669"/>
    <property type="project" value="InterPro"/>
</dbReference>
<feature type="transmembrane region" description="Helical" evidence="10">
    <location>
        <begin position="394"/>
        <end position="412"/>
    </location>
</feature>
<dbReference type="InterPro" id="IPR001750">
    <property type="entry name" value="ND/Mrp_TM"/>
</dbReference>
<feature type="transmembrane region" description="Helical" evidence="10">
    <location>
        <begin position="6"/>
        <end position="31"/>
    </location>
</feature>
<evidence type="ECO:0000259" key="11">
    <source>
        <dbReference type="Pfam" id="PF00361"/>
    </source>
</evidence>
<feature type="transmembrane region" description="Helical" evidence="10">
    <location>
        <begin position="101"/>
        <end position="123"/>
    </location>
</feature>
<evidence type="ECO:0000256" key="10">
    <source>
        <dbReference type="SAM" id="Phobius"/>
    </source>
</evidence>
<evidence type="ECO:0000256" key="7">
    <source>
        <dbReference type="ARBA" id="ARBA00031584"/>
    </source>
</evidence>
<reference evidence="12 13" key="1">
    <citation type="journal article" date="2018" name="Genome Biol. Evol.">
        <title>The Genome Sequence of "Candidatus Fokinia solitaria": Insights on Reductive Evolution in Rickettsiales.</title>
        <authorList>
            <person name="Floriano A.M."/>
            <person name="Castelli M."/>
            <person name="Krenek S."/>
            <person name="Berendonk T.U."/>
            <person name="Bazzocchi C."/>
            <person name="Petroni G."/>
            <person name="Sassera D."/>
        </authorList>
    </citation>
    <scope>NUCLEOTIDE SEQUENCE [LARGE SCALE GENOMIC DNA]</scope>
    <source>
        <strain evidence="12">Rio ETE_ALG 3VII</strain>
    </source>
</reference>
<feature type="transmembrane region" description="Helical" evidence="10">
    <location>
        <begin position="478"/>
        <end position="497"/>
    </location>
</feature>
<dbReference type="OrthoDB" id="9768329at2"/>
<feature type="transmembrane region" description="Helical" evidence="10">
    <location>
        <begin position="43"/>
        <end position="66"/>
    </location>
</feature>
<name>A0A2U8BRV2_9RICK</name>
<evidence type="ECO:0000256" key="3">
    <source>
        <dbReference type="ARBA" id="ARBA00019906"/>
    </source>
</evidence>
<protein>
    <recommendedName>
        <fullName evidence="3">NADH-quinone oxidoreductase subunit M</fullName>
    </recommendedName>
    <alternativeName>
        <fullName evidence="7">NADH dehydrogenase I subunit M</fullName>
    </alternativeName>
    <alternativeName>
        <fullName evidence="8">NDH-1 subunit M</fullName>
    </alternativeName>
</protein>
<feature type="domain" description="NADH:quinone oxidoreductase/Mrp antiporter transmembrane" evidence="11">
    <location>
        <begin position="153"/>
        <end position="443"/>
    </location>
</feature>
<dbReference type="GO" id="GO:0015990">
    <property type="term" value="P:electron transport coupled proton transport"/>
    <property type="evidence" value="ECO:0007669"/>
    <property type="project" value="TreeGrafter"/>
</dbReference>
<feature type="transmembrane region" description="Helical" evidence="10">
    <location>
        <begin position="188"/>
        <end position="210"/>
    </location>
</feature>
<dbReference type="GO" id="GO:0012505">
    <property type="term" value="C:endomembrane system"/>
    <property type="evidence" value="ECO:0007669"/>
    <property type="project" value="UniProtKB-SubCell"/>
</dbReference>
<dbReference type="InterPro" id="IPR010227">
    <property type="entry name" value="NADH_Q_OxRdtase_chainM/4"/>
</dbReference>
<feature type="transmembrane region" description="Helical" evidence="10">
    <location>
        <begin position="156"/>
        <end position="176"/>
    </location>
</feature>
<feature type="transmembrane region" description="Helical" evidence="10">
    <location>
        <begin position="297"/>
        <end position="318"/>
    </location>
</feature>
<proteinExistence type="inferred from homology"/>
<dbReference type="RefSeq" id="WP_108673112.1">
    <property type="nucleotide sequence ID" value="NZ_CP025989.1"/>
</dbReference>
<dbReference type="AlphaFoldDB" id="A0A2U8BRV2"/>
<evidence type="ECO:0000256" key="4">
    <source>
        <dbReference type="ARBA" id="ARBA00022692"/>
    </source>
</evidence>
<evidence type="ECO:0000256" key="8">
    <source>
        <dbReference type="ARBA" id="ARBA00032798"/>
    </source>
</evidence>
<sequence>MHLSITSFPLISFSILLSILCAVFSFLVISITKEKKVYHILKYQIISCSFITFLSSIVMFVCIYNAQDGKFLFSELHTLCRLHLFSTNGSIAVNHSVRLDYISAVFVLLTTSISSITILFTFFSGNRDEAAAIQQSSLFLIIQGMLINLFTTQDLLVFYTMFELVLVPTFIIIGKWGDEGRVYATFKFLMYTIASSVIMLWGITYIMISYSTLDINTLANLISVTIPSQNINYLALSFFIPFAVKTPIPPFHTWLPKAHVEAPTSCSMILAALLLKIGCFGFIKIFLPFFPTFIKEWQSILVSIVIAGGIYASLITLVQFEAKKIVAYSSITHMSFVIAGLFSLNSYGFKGAIFQMLSHGVVSCGLFAGLGILHTRVHTYNLYLIPETLGKRMPMLASTFAVFTLSAIGVPLTSGFIGEFTTIFGVYHFDKVFGFLLSINIVLSAIYMLMMYSRIFFSLGLSQVKISSELRDSSKAEFYILLAIVIISVSLGINPKLEKIFS</sequence>
<dbReference type="PANTHER" id="PTHR43507">
    <property type="entry name" value="NADH-UBIQUINONE OXIDOREDUCTASE CHAIN 4"/>
    <property type="match status" value="1"/>
</dbReference>
<feature type="transmembrane region" description="Helical" evidence="10">
    <location>
        <begin position="432"/>
        <end position="457"/>
    </location>
</feature>
<dbReference type="Proteomes" id="UP000244519">
    <property type="component" value="Chromosome"/>
</dbReference>
<organism evidence="12 13">
    <name type="scientific">Candidatus Fokinia solitaria</name>
    <dbReference type="NCBI Taxonomy" id="1802984"/>
    <lineage>
        <taxon>Bacteria</taxon>
        <taxon>Pseudomonadati</taxon>
        <taxon>Pseudomonadota</taxon>
        <taxon>Alphaproteobacteria</taxon>
        <taxon>Rickettsiales</taxon>
        <taxon>Candidatus Midichloriaceae</taxon>
        <taxon>Candidatus Fokinia</taxon>
    </lineage>
</organism>
<comment type="subcellular location">
    <subcellularLocation>
        <location evidence="1">Endomembrane system</location>
        <topology evidence="1">Multi-pass membrane protein</topology>
    </subcellularLocation>
    <subcellularLocation>
        <location evidence="9">Membrane</location>
        <topology evidence="9">Multi-pass membrane protein</topology>
    </subcellularLocation>
</comment>
<evidence type="ECO:0000256" key="5">
    <source>
        <dbReference type="ARBA" id="ARBA00022989"/>
    </source>
</evidence>
<dbReference type="Pfam" id="PF00361">
    <property type="entry name" value="Proton_antipo_M"/>
    <property type="match status" value="1"/>
</dbReference>
<evidence type="ECO:0000256" key="6">
    <source>
        <dbReference type="ARBA" id="ARBA00023136"/>
    </source>
</evidence>
<dbReference type="NCBIfam" id="TIGR01972">
    <property type="entry name" value="NDH_I_M"/>
    <property type="match status" value="1"/>
</dbReference>
<dbReference type="GO" id="GO:0016020">
    <property type="term" value="C:membrane"/>
    <property type="evidence" value="ECO:0007669"/>
    <property type="project" value="UniProtKB-SubCell"/>
</dbReference>
<dbReference type="GO" id="GO:0048039">
    <property type="term" value="F:ubiquinone binding"/>
    <property type="evidence" value="ECO:0007669"/>
    <property type="project" value="TreeGrafter"/>
</dbReference>
<dbReference type="PRINTS" id="PR01437">
    <property type="entry name" value="NUOXDRDTASE4"/>
</dbReference>
<keyword evidence="6 10" id="KW-0472">Membrane</keyword>
<feature type="transmembrane region" description="Helical" evidence="10">
    <location>
        <begin position="230"/>
        <end position="248"/>
    </location>
</feature>
<keyword evidence="13" id="KW-1185">Reference proteome</keyword>
<feature type="transmembrane region" description="Helical" evidence="10">
    <location>
        <begin position="353"/>
        <end position="373"/>
    </location>
</feature>
<feature type="transmembrane region" description="Helical" evidence="10">
    <location>
        <begin position="269"/>
        <end position="291"/>
    </location>
</feature>
<evidence type="ECO:0000256" key="2">
    <source>
        <dbReference type="ARBA" id="ARBA00009025"/>
    </source>
</evidence>
<dbReference type="InterPro" id="IPR003918">
    <property type="entry name" value="NADH_UbQ_OxRdtase"/>
</dbReference>
<comment type="similarity">
    <text evidence="2">Belongs to the complex I subunit 4 family.</text>
</comment>
<keyword evidence="5 10" id="KW-1133">Transmembrane helix</keyword>
<evidence type="ECO:0000256" key="1">
    <source>
        <dbReference type="ARBA" id="ARBA00004127"/>
    </source>
</evidence>
<gene>
    <name evidence="12" type="ORF">Fsol_00272</name>
</gene>
<evidence type="ECO:0000313" key="13">
    <source>
        <dbReference type="Proteomes" id="UP000244519"/>
    </source>
</evidence>
<dbReference type="KEGG" id="fso:Fsol_00272"/>
<dbReference type="GO" id="GO:0042773">
    <property type="term" value="P:ATP synthesis coupled electron transport"/>
    <property type="evidence" value="ECO:0007669"/>
    <property type="project" value="InterPro"/>
</dbReference>
<keyword evidence="4 9" id="KW-0812">Transmembrane</keyword>